<name>A0A853DAT2_9MICO</name>
<protein>
    <submittedName>
        <fullName evidence="2">DNA-binding MarR family transcriptional regulator</fullName>
    </submittedName>
</protein>
<gene>
    <name evidence="2" type="ORF">HNR15_000062</name>
</gene>
<proteinExistence type="predicted"/>
<dbReference type="GO" id="GO:0003700">
    <property type="term" value="F:DNA-binding transcription factor activity"/>
    <property type="evidence" value="ECO:0007669"/>
    <property type="project" value="InterPro"/>
</dbReference>
<dbReference type="InterPro" id="IPR036390">
    <property type="entry name" value="WH_DNA-bd_sf"/>
</dbReference>
<dbReference type="Gene3D" id="1.10.10.10">
    <property type="entry name" value="Winged helix-like DNA-binding domain superfamily/Winged helix DNA-binding domain"/>
    <property type="match status" value="1"/>
</dbReference>
<dbReference type="Pfam" id="PF01047">
    <property type="entry name" value="MarR"/>
    <property type="match status" value="1"/>
</dbReference>
<evidence type="ECO:0000313" key="3">
    <source>
        <dbReference type="Proteomes" id="UP000571817"/>
    </source>
</evidence>
<sequence>MTTVDDTGARLLMAVARLNRWATRHADFDTPPAQARLLSLVEEIGPARIGDLAAADHCSQPTMTTQVQRVEAAGWVRRRSDPGDARVALIDVTPAGRAVLNKVRTARRATLAPVFDTLSDSERESVARATALIERIIARSEEKAD</sequence>
<dbReference type="PANTHER" id="PTHR39515">
    <property type="entry name" value="CONSERVED PROTEIN"/>
    <property type="match status" value="1"/>
</dbReference>
<dbReference type="PANTHER" id="PTHR39515:SF2">
    <property type="entry name" value="HTH-TYPE TRANSCRIPTIONAL REGULATOR RV0880"/>
    <property type="match status" value="1"/>
</dbReference>
<keyword evidence="2" id="KW-0238">DNA-binding</keyword>
<evidence type="ECO:0000313" key="2">
    <source>
        <dbReference type="EMBL" id="NYJ73099.1"/>
    </source>
</evidence>
<dbReference type="GO" id="GO:0003677">
    <property type="term" value="F:DNA binding"/>
    <property type="evidence" value="ECO:0007669"/>
    <property type="project" value="UniProtKB-KW"/>
</dbReference>
<dbReference type="InterPro" id="IPR000835">
    <property type="entry name" value="HTH_MarR-typ"/>
</dbReference>
<keyword evidence="3" id="KW-1185">Reference proteome</keyword>
<dbReference type="Proteomes" id="UP000571817">
    <property type="component" value="Unassembled WGS sequence"/>
</dbReference>
<reference evidence="2 3" key="1">
    <citation type="submission" date="2020-07" db="EMBL/GenBank/DDBJ databases">
        <title>Sequencing the genomes of 1000 actinobacteria strains.</title>
        <authorList>
            <person name="Klenk H.-P."/>
        </authorList>
    </citation>
    <scope>NUCLEOTIDE SEQUENCE [LARGE SCALE GENOMIC DNA]</scope>
    <source>
        <strain evidence="2 3">DSM 29531</strain>
    </source>
</reference>
<dbReference type="InterPro" id="IPR036388">
    <property type="entry name" value="WH-like_DNA-bd_sf"/>
</dbReference>
<dbReference type="SMART" id="SM00347">
    <property type="entry name" value="HTH_MARR"/>
    <property type="match status" value="1"/>
</dbReference>
<accession>A0A853DAT2</accession>
<dbReference type="AlphaFoldDB" id="A0A853DAT2"/>
<dbReference type="RefSeq" id="WP_179478131.1">
    <property type="nucleotide sequence ID" value="NZ_JACCFW010000001.1"/>
</dbReference>
<organism evidence="2 3">
    <name type="scientific">Allobranchiibius huperziae</name>
    <dbReference type="NCBI Taxonomy" id="1874116"/>
    <lineage>
        <taxon>Bacteria</taxon>
        <taxon>Bacillati</taxon>
        <taxon>Actinomycetota</taxon>
        <taxon>Actinomycetes</taxon>
        <taxon>Micrococcales</taxon>
        <taxon>Dermacoccaceae</taxon>
        <taxon>Allobranchiibius</taxon>
    </lineage>
</organism>
<dbReference type="PROSITE" id="PS50995">
    <property type="entry name" value="HTH_MARR_2"/>
    <property type="match status" value="1"/>
</dbReference>
<comment type="caution">
    <text evidence="2">The sequence shown here is derived from an EMBL/GenBank/DDBJ whole genome shotgun (WGS) entry which is preliminary data.</text>
</comment>
<dbReference type="EMBL" id="JACCFW010000001">
    <property type="protein sequence ID" value="NYJ73099.1"/>
    <property type="molecule type" value="Genomic_DNA"/>
</dbReference>
<feature type="domain" description="HTH marR-type" evidence="1">
    <location>
        <begin position="5"/>
        <end position="138"/>
    </location>
</feature>
<dbReference type="SUPFAM" id="SSF46785">
    <property type="entry name" value="Winged helix' DNA-binding domain"/>
    <property type="match status" value="1"/>
</dbReference>
<evidence type="ECO:0000259" key="1">
    <source>
        <dbReference type="PROSITE" id="PS50995"/>
    </source>
</evidence>
<dbReference type="InterPro" id="IPR052526">
    <property type="entry name" value="HTH-type_Bedaq_tolerance"/>
</dbReference>